<dbReference type="EMBL" id="JJRY01000012">
    <property type="protein sequence ID" value="KEF37708.1"/>
    <property type="molecule type" value="Genomic_DNA"/>
</dbReference>
<accession>A0A072NLC2</accession>
<dbReference type="AlphaFoldDB" id="A0A072NLC2"/>
<evidence type="ECO:0000313" key="2">
    <source>
        <dbReference type="Proteomes" id="UP000027936"/>
    </source>
</evidence>
<reference evidence="1 2" key="1">
    <citation type="submission" date="2014-04" db="EMBL/GenBank/DDBJ databases">
        <title>Draft genome sequence of Bacillus azotoformans MEV2011, a (co-) denitrifying strain unable to grow in the presence of oxygen.</title>
        <authorList>
            <person name="Nielsen M."/>
            <person name="Schreiber L."/>
            <person name="Finster K."/>
            <person name="Schramm A."/>
        </authorList>
    </citation>
    <scope>NUCLEOTIDE SEQUENCE [LARGE SCALE GENOMIC DNA]</scope>
    <source>
        <strain evidence="1 2">MEV2011</strain>
    </source>
</reference>
<gene>
    <name evidence="1" type="ORF">M670_03010</name>
</gene>
<dbReference type="OrthoDB" id="9804819at2"/>
<sequence>MVKNDFSDELLEQAKQRGVQITTVSAEDVCMYVTSKTKGGIDDVFNKR</sequence>
<comment type="caution">
    <text evidence="1">The sequence shown here is derived from an EMBL/GenBank/DDBJ whole genome shotgun (WGS) entry which is preliminary data.</text>
</comment>
<evidence type="ECO:0000313" key="1">
    <source>
        <dbReference type="EMBL" id="KEF37708.1"/>
    </source>
</evidence>
<dbReference type="RefSeq" id="WP_152551255.1">
    <property type="nucleotide sequence ID" value="NZ_JJRY01000012.1"/>
</dbReference>
<dbReference type="Proteomes" id="UP000027936">
    <property type="component" value="Unassembled WGS sequence"/>
</dbReference>
<organism evidence="1 2">
    <name type="scientific">Schinkia azotoformans MEV2011</name>
    <dbReference type="NCBI Taxonomy" id="1348973"/>
    <lineage>
        <taxon>Bacteria</taxon>
        <taxon>Bacillati</taxon>
        <taxon>Bacillota</taxon>
        <taxon>Bacilli</taxon>
        <taxon>Bacillales</taxon>
        <taxon>Bacillaceae</taxon>
        <taxon>Calidifontibacillus/Schinkia group</taxon>
        <taxon>Schinkia</taxon>
    </lineage>
</organism>
<name>A0A072NLC2_SCHAZ</name>
<proteinExistence type="predicted"/>
<dbReference type="PATRIC" id="fig|1348973.3.peg.2913"/>
<protein>
    <submittedName>
        <fullName evidence="1">Uncharacterized protein</fullName>
    </submittedName>
</protein>